<comment type="caution">
    <text evidence="2">The sequence shown here is derived from an EMBL/GenBank/DDBJ whole genome shotgun (WGS) entry which is preliminary data.</text>
</comment>
<keyword evidence="3" id="KW-1185">Reference proteome</keyword>
<evidence type="ECO:0000313" key="3">
    <source>
        <dbReference type="Proteomes" id="UP001186452"/>
    </source>
</evidence>
<accession>A0ABU3ZDT8</accession>
<feature type="transmembrane region" description="Helical" evidence="1">
    <location>
        <begin position="135"/>
        <end position="157"/>
    </location>
</feature>
<dbReference type="InterPro" id="IPR022584">
    <property type="entry name" value="DUF2937"/>
</dbReference>
<name>A0ABU3ZDT8_9GAMM</name>
<dbReference type="Proteomes" id="UP001186452">
    <property type="component" value="Unassembled WGS sequence"/>
</dbReference>
<protein>
    <submittedName>
        <fullName evidence="2">DUF2937 family protein</fullName>
    </submittedName>
</protein>
<dbReference type="RefSeq" id="WP_317520968.1">
    <property type="nucleotide sequence ID" value="NZ_JAWJZI010000002.1"/>
</dbReference>
<proteinExistence type="predicted"/>
<sequence length="172" mass="19315">MIKRILDRLIFGGLLIATLQIPMLADHYLQYLSGFYDATTLQVNAYRANAQQHGFDSAESMIASLLQENNSVVRVDAEQKLKVLQQHDMLQQGMGILANGHLVDKTVYMFNPARFSELQRVLIHFTPGIPLDIESIAFCVVMALGLNLILYLPFIVFRRQQKNAAGPVPSIN</sequence>
<keyword evidence="1" id="KW-0472">Membrane</keyword>
<organism evidence="2 3">
    <name type="scientific">Photobacterium rosenbergii</name>
    <dbReference type="NCBI Taxonomy" id="294936"/>
    <lineage>
        <taxon>Bacteria</taxon>
        <taxon>Pseudomonadati</taxon>
        <taxon>Pseudomonadota</taxon>
        <taxon>Gammaproteobacteria</taxon>
        <taxon>Vibrionales</taxon>
        <taxon>Vibrionaceae</taxon>
        <taxon>Photobacterium</taxon>
    </lineage>
</organism>
<evidence type="ECO:0000313" key="2">
    <source>
        <dbReference type="EMBL" id="MDV5168277.1"/>
    </source>
</evidence>
<evidence type="ECO:0000256" key="1">
    <source>
        <dbReference type="SAM" id="Phobius"/>
    </source>
</evidence>
<dbReference type="EMBL" id="JAWJZI010000002">
    <property type="protein sequence ID" value="MDV5168277.1"/>
    <property type="molecule type" value="Genomic_DNA"/>
</dbReference>
<dbReference type="Pfam" id="PF11157">
    <property type="entry name" value="DUF2937"/>
    <property type="match status" value="1"/>
</dbReference>
<keyword evidence="1" id="KW-0812">Transmembrane</keyword>
<reference evidence="2 3" key="1">
    <citation type="submission" date="2023-10" db="EMBL/GenBank/DDBJ databases">
        <title>Marine bacteria isolated from horseshoe crab.</title>
        <authorList>
            <person name="Cheng T.H."/>
        </authorList>
    </citation>
    <scope>NUCLEOTIDE SEQUENCE [LARGE SCALE GENOMIC DNA]</scope>
    <source>
        <strain evidence="2 3">HSC6</strain>
    </source>
</reference>
<keyword evidence="1" id="KW-1133">Transmembrane helix</keyword>
<gene>
    <name evidence="2" type="ORF">R2X38_04575</name>
</gene>